<feature type="compositionally biased region" description="Polar residues" evidence="2">
    <location>
        <begin position="325"/>
        <end position="346"/>
    </location>
</feature>
<dbReference type="Gene3D" id="1.10.287.1490">
    <property type="match status" value="1"/>
</dbReference>
<evidence type="ECO:0000256" key="2">
    <source>
        <dbReference type="SAM" id="MobiDB-lite"/>
    </source>
</evidence>
<name>A0A8H7IPZ5_9PEZI</name>
<feature type="region of interest" description="Disordered" evidence="2">
    <location>
        <begin position="216"/>
        <end position="382"/>
    </location>
</feature>
<reference evidence="3" key="2">
    <citation type="journal article" date="2018" name="DNA Res.">
        <title>Comparative genome and transcriptome analyses reveal adaptations to opportunistic infections in woody plant degrading pathogens of Botryosphaeriaceae.</title>
        <authorList>
            <person name="Yan J.Y."/>
            <person name="Zhao W.S."/>
            <person name="Chen Z."/>
            <person name="Xing Q.K."/>
            <person name="Zhang W."/>
            <person name="Chethana K.W.T."/>
            <person name="Xue M.F."/>
            <person name="Xu J.P."/>
            <person name="Phillips A.J.L."/>
            <person name="Wang Y."/>
            <person name="Liu J.H."/>
            <person name="Liu M."/>
            <person name="Zhou Y."/>
            <person name="Jayawardena R.S."/>
            <person name="Manawasinghe I.S."/>
            <person name="Huang J.B."/>
            <person name="Qiao G.H."/>
            <person name="Fu C.Y."/>
            <person name="Guo F.F."/>
            <person name="Dissanayake A.J."/>
            <person name="Peng Y.L."/>
            <person name="Hyde K.D."/>
            <person name="Li X.H."/>
        </authorList>
    </citation>
    <scope>NUCLEOTIDE SEQUENCE</scope>
    <source>
        <strain evidence="3">CSS-01s</strain>
    </source>
</reference>
<organism evidence="3 4">
    <name type="scientific">Lasiodiplodia theobromae</name>
    <dbReference type="NCBI Taxonomy" id="45133"/>
    <lineage>
        <taxon>Eukaryota</taxon>
        <taxon>Fungi</taxon>
        <taxon>Dikarya</taxon>
        <taxon>Ascomycota</taxon>
        <taxon>Pezizomycotina</taxon>
        <taxon>Dothideomycetes</taxon>
        <taxon>Dothideomycetes incertae sedis</taxon>
        <taxon>Botryosphaeriales</taxon>
        <taxon>Botryosphaeriaceae</taxon>
        <taxon>Lasiodiplodia</taxon>
    </lineage>
</organism>
<evidence type="ECO:0000313" key="4">
    <source>
        <dbReference type="Proteomes" id="UP000627934"/>
    </source>
</evidence>
<reference evidence="3" key="1">
    <citation type="submission" date="2016-08" db="EMBL/GenBank/DDBJ databases">
        <authorList>
            <person name="Yan J."/>
        </authorList>
    </citation>
    <scope>NUCLEOTIDE SEQUENCE</scope>
    <source>
        <strain evidence="3">CSS-01s</strain>
    </source>
</reference>
<proteinExistence type="predicted"/>
<dbReference type="Proteomes" id="UP000627934">
    <property type="component" value="Unassembled WGS sequence"/>
</dbReference>
<sequence length="382" mass="42759">MARLPPGNPDSRASATIASSGGGDPPKRPNHNKGGSGMGHYNERYRVGKTYKSTDRRSKYEGTCFRCKKPRHGNGRAADCERACEACGKFEHFGTYCPEFQTSSSWKRHAGGYVGQTNRNKSIIEGQEKDLSNTRAERDAAHEDLDTAQDEIKTLKAKVDDRDRKIDNLERENGALRNHAEEMARRLWSSQQETNYAEAEIARLRAQIRNQNAPLPQAWATDYPPGPPPQDFRNPLGQQQQPDQSQVPQQHTPAIAYQAHSDHGQTQAAPLHQRVPPQPAPGHDRQRQWRPRTPPPADTNTHVPPWSEPDNAHQQSQRVLPFRQRQVSPPRHSQGNASPSHASFHTPSGEHQDMAPPQLAGSGSGQPREDDDGQERYRPKRG</sequence>
<feature type="coiled-coil region" evidence="1">
    <location>
        <begin position="124"/>
        <end position="186"/>
    </location>
</feature>
<feature type="compositionally biased region" description="Basic and acidic residues" evidence="2">
    <location>
        <begin position="41"/>
        <end position="58"/>
    </location>
</feature>
<protein>
    <submittedName>
        <fullName evidence="3">Uncharacterized protein</fullName>
    </submittedName>
</protein>
<evidence type="ECO:0000313" key="3">
    <source>
        <dbReference type="EMBL" id="KAF9629640.1"/>
    </source>
</evidence>
<feature type="compositionally biased region" description="Low complexity" evidence="2">
    <location>
        <begin position="238"/>
        <end position="250"/>
    </location>
</feature>
<dbReference type="SUPFAM" id="SSF57997">
    <property type="entry name" value="Tropomyosin"/>
    <property type="match status" value="1"/>
</dbReference>
<gene>
    <name evidence="3" type="ORF">BFW01_g10843</name>
</gene>
<feature type="region of interest" description="Disordered" evidence="2">
    <location>
        <begin position="1"/>
        <end position="58"/>
    </location>
</feature>
<dbReference type="AlphaFoldDB" id="A0A8H7IPZ5"/>
<dbReference type="EMBL" id="MDYX01000024">
    <property type="protein sequence ID" value="KAF9629640.1"/>
    <property type="molecule type" value="Genomic_DNA"/>
</dbReference>
<keyword evidence="1" id="KW-0175">Coiled coil</keyword>
<accession>A0A8H7IPZ5</accession>
<comment type="caution">
    <text evidence="3">The sequence shown here is derived from an EMBL/GenBank/DDBJ whole genome shotgun (WGS) entry which is preliminary data.</text>
</comment>
<evidence type="ECO:0000256" key="1">
    <source>
        <dbReference type="SAM" id="Coils"/>
    </source>
</evidence>